<dbReference type="PANTHER" id="PTHR30026:SF20">
    <property type="entry name" value="OUTER MEMBRANE PROTEIN TOLC"/>
    <property type="match status" value="1"/>
</dbReference>
<dbReference type="InterPro" id="IPR051906">
    <property type="entry name" value="TolC-like"/>
</dbReference>
<dbReference type="EMBL" id="JAUJEA010000005">
    <property type="protein sequence ID" value="MDN5202734.1"/>
    <property type="molecule type" value="Genomic_DNA"/>
</dbReference>
<name>A0ABT8KPS3_9BACT</name>
<comment type="subcellular location">
    <subcellularLocation>
        <location evidence="1">Cell outer membrane</location>
    </subcellularLocation>
</comment>
<dbReference type="Pfam" id="PF02321">
    <property type="entry name" value="OEP"/>
    <property type="match status" value="2"/>
</dbReference>
<gene>
    <name evidence="8" type="ORF">QQ008_15200</name>
</gene>
<keyword evidence="5" id="KW-0812">Transmembrane</keyword>
<evidence type="ECO:0000256" key="3">
    <source>
        <dbReference type="ARBA" id="ARBA00022448"/>
    </source>
</evidence>
<comment type="similarity">
    <text evidence="2">Belongs to the outer membrane factor (OMF) (TC 1.B.17) family.</text>
</comment>
<sequence length="439" mass="49449">MKQFKHTIKISALTVLLGFTFFKGVGQGLDLEAYLSLLKGGSPVLKQSLNQLRSADFDVRSARAALLPSLGAEFNYQRDFTKNFLFFNDEAFGETKLRTNFDNSINADIVARQAIYDPVSSIQHKLAKLAKEQTQITHQDANNALIFQGTKLFWQAIFVKESLKILADNQALAEEQKNQVLHLFDEGLASELEVHQTELYYKRTIPQLASANNYYQTLLNELKALAGLNSNDQLEVEGDLGATRNDRRNLLISDSILTQNLKIQSLGLALKMNEYHVKAKKAAWGPVIKLNLGYNLSAQDNGFRFRNDNQLWYGQISLSIPVFTGGYNAAQLEKARIDGENIRLEKQNTQNILLGNLKNARLNLSLAFEKIEVEKEAILLSLKELEIAEVQAKQGLITPTEYKEIRINLKQARLNLLNAQLNVRLTNLEVNEILGNTLN</sequence>
<evidence type="ECO:0000313" key="9">
    <source>
        <dbReference type="Proteomes" id="UP001172082"/>
    </source>
</evidence>
<dbReference type="PANTHER" id="PTHR30026">
    <property type="entry name" value="OUTER MEMBRANE PROTEIN TOLC"/>
    <property type="match status" value="1"/>
</dbReference>
<dbReference type="SUPFAM" id="SSF56954">
    <property type="entry name" value="Outer membrane efflux proteins (OEP)"/>
    <property type="match status" value="1"/>
</dbReference>
<evidence type="ECO:0000256" key="2">
    <source>
        <dbReference type="ARBA" id="ARBA00007613"/>
    </source>
</evidence>
<proteinExistence type="inferred from homology"/>
<reference evidence="8" key="1">
    <citation type="submission" date="2023-06" db="EMBL/GenBank/DDBJ databases">
        <title>Genomic of Parafulvivirga corallium.</title>
        <authorList>
            <person name="Wang G."/>
        </authorList>
    </citation>
    <scope>NUCLEOTIDE SEQUENCE</scope>
    <source>
        <strain evidence="8">BMA10</strain>
    </source>
</reference>
<keyword evidence="4" id="KW-1134">Transmembrane beta strand</keyword>
<evidence type="ECO:0000256" key="1">
    <source>
        <dbReference type="ARBA" id="ARBA00004442"/>
    </source>
</evidence>
<evidence type="ECO:0000256" key="5">
    <source>
        <dbReference type="ARBA" id="ARBA00022692"/>
    </source>
</evidence>
<dbReference type="Gene3D" id="1.20.1600.10">
    <property type="entry name" value="Outer membrane efflux proteins (OEP)"/>
    <property type="match status" value="1"/>
</dbReference>
<accession>A0ABT8KPS3</accession>
<evidence type="ECO:0000256" key="6">
    <source>
        <dbReference type="ARBA" id="ARBA00023136"/>
    </source>
</evidence>
<keyword evidence="3" id="KW-0813">Transport</keyword>
<evidence type="ECO:0000256" key="7">
    <source>
        <dbReference type="ARBA" id="ARBA00023237"/>
    </source>
</evidence>
<dbReference type="Proteomes" id="UP001172082">
    <property type="component" value="Unassembled WGS sequence"/>
</dbReference>
<keyword evidence="9" id="KW-1185">Reference proteome</keyword>
<dbReference type="InterPro" id="IPR003423">
    <property type="entry name" value="OMP_efflux"/>
</dbReference>
<keyword evidence="7" id="KW-0998">Cell outer membrane</keyword>
<organism evidence="8 9">
    <name type="scientific">Splendidivirga corallicola</name>
    <dbReference type="NCBI Taxonomy" id="3051826"/>
    <lineage>
        <taxon>Bacteria</taxon>
        <taxon>Pseudomonadati</taxon>
        <taxon>Bacteroidota</taxon>
        <taxon>Cytophagia</taxon>
        <taxon>Cytophagales</taxon>
        <taxon>Splendidivirgaceae</taxon>
        <taxon>Splendidivirga</taxon>
    </lineage>
</organism>
<dbReference type="RefSeq" id="WP_346752756.1">
    <property type="nucleotide sequence ID" value="NZ_JAUJEA010000005.1"/>
</dbReference>
<protein>
    <submittedName>
        <fullName evidence="8">TolC family protein</fullName>
    </submittedName>
</protein>
<evidence type="ECO:0000256" key="4">
    <source>
        <dbReference type="ARBA" id="ARBA00022452"/>
    </source>
</evidence>
<keyword evidence="6" id="KW-0472">Membrane</keyword>
<comment type="caution">
    <text evidence="8">The sequence shown here is derived from an EMBL/GenBank/DDBJ whole genome shotgun (WGS) entry which is preliminary data.</text>
</comment>
<evidence type="ECO:0000313" key="8">
    <source>
        <dbReference type="EMBL" id="MDN5202734.1"/>
    </source>
</evidence>